<accession>A0A0E0J322</accession>
<protein>
    <submittedName>
        <fullName evidence="1">Uncharacterized protein</fullName>
    </submittedName>
</protein>
<reference evidence="1" key="1">
    <citation type="submission" date="2015-04" db="UniProtKB">
        <authorList>
            <consortium name="EnsemblPlants"/>
        </authorList>
    </citation>
    <scope>IDENTIFICATION</scope>
    <source>
        <strain evidence="1">SL10</strain>
    </source>
</reference>
<name>A0A0E0J322_ORYNI</name>
<dbReference type="AlphaFoldDB" id="A0A0E0J322"/>
<sequence>MGPTSIGTTWAASPFWANKFQVSRFSPSSPSFFLPRSEIHRRRRRSKLRRRLHYSRRRVLAASSVSDECIKGGQMIKESCNHSENKLQDYELLKVAQPNRYITLHLDQNPEFWEAQEAIWDITV</sequence>
<dbReference type="Proteomes" id="UP000006591">
    <property type="component" value="Chromosome 11"/>
</dbReference>
<reference evidence="1" key="2">
    <citation type="submission" date="2018-04" db="EMBL/GenBank/DDBJ databases">
        <title>OnivRS2 (Oryza nivara Reference Sequence Version 2).</title>
        <authorList>
            <person name="Zhang J."/>
            <person name="Kudrna D."/>
            <person name="Lee S."/>
            <person name="Talag J."/>
            <person name="Rajasekar S."/>
            <person name="Welchert J."/>
            <person name="Hsing Y.-I."/>
            <person name="Wing R.A."/>
        </authorList>
    </citation>
    <scope>NUCLEOTIDE SEQUENCE [LARGE SCALE GENOMIC DNA]</scope>
    <source>
        <strain evidence="1">SL10</strain>
    </source>
</reference>
<organism evidence="1">
    <name type="scientific">Oryza nivara</name>
    <name type="common">Indian wild rice</name>
    <name type="synonym">Oryza sativa f. spontanea</name>
    <dbReference type="NCBI Taxonomy" id="4536"/>
    <lineage>
        <taxon>Eukaryota</taxon>
        <taxon>Viridiplantae</taxon>
        <taxon>Streptophyta</taxon>
        <taxon>Embryophyta</taxon>
        <taxon>Tracheophyta</taxon>
        <taxon>Spermatophyta</taxon>
        <taxon>Magnoliopsida</taxon>
        <taxon>Liliopsida</taxon>
        <taxon>Poales</taxon>
        <taxon>Poaceae</taxon>
        <taxon>BOP clade</taxon>
        <taxon>Oryzoideae</taxon>
        <taxon>Oryzeae</taxon>
        <taxon>Oryzinae</taxon>
        <taxon>Oryza</taxon>
    </lineage>
</organism>
<dbReference type="EnsemblPlants" id="ONIVA11G16310.1">
    <property type="protein sequence ID" value="ONIVA11G16310.1"/>
    <property type="gene ID" value="ONIVA11G16310"/>
</dbReference>
<dbReference type="Gramene" id="ONIVA11G16310.1">
    <property type="protein sequence ID" value="ONIVA11G16310.1"/>
    <property type="gene ID" value="ONIVA11G16310"/>
</dbReference>
<evidence type="ECO:0000313" key="1">
    <source>
        <dbReference type="EnsemblPlants" id="ONIVA11G16310.1"/>
    </source>
</evidence>
<keyword evidence="2" id="KW-1185">Reference proteome</keyword>
<proteinExistence type="predicted"/>
<dbReference type="HOGENOM" id="CLU_2007610_0_0_1"/>
<evidence type="ECO:0000313" key="2">
    <source>
        <dbReference type="Proteomes" id="UP000006591"/>
    </source>
</evidence>